<gene>
    <name evidence="2" type="ORF">PAHAL_2G052700</name>
</gene>
<dbReference type="EMBL" id="CM008047">
    <property type="protein sequence ID" value="PAN09828.1"/>
    <property type="molecule type" value="Genomic_DNA"/>
</dbReference>
<reference evidence="2" key="1">
    <citation type="submission" date="2018-04" db="EMBL/GenBank/DDBJ databases">
        <title>WGS assembly of Panicum hallii.</title>
        <authorList>
            <person name="Lovell J."/>
            <person name="Jenkins J."/>
            <person name="Lowry D."/>
            <person name="Mamidi S."/>
            <person name="Sreedasyam A."/>
            <person name="Weng X."/>
            <person name="Barry K."/>
            <person name="Bonette J."/>
            <person name="Campitelli B."/>
            <person name="Daum C."/>
            <person name="Gordon S."/>
            <person name="Gould B."/>
            <person name="Lipzen A."/>
            <person name="Macqueen A."/>
            <person name="Palacio-Mejia J."/>
            <person name="Plott C."/>
            <person name="Shakirov E."/>
            <person name="Shu S."/>
            <person name="Yoshinaga Y."/>
            <person name="Zane M."/>
            <person name="Rokhsar D."/>
            <person name="Grimwood J."/>
            <person name="Schmutz J."/>
            <person name="Juenger T."/>
        </authorList>
    </citation>
    <scope>NUCLEOTIDE SEQUENCE [LARGE SCALE GENOMIC DNA]</scope>
    <source>
        <strain evidence="2">FIL2</strain>
    </source>
</reference>
<organism evidence="2">
    <name type="scientific">Panicum hallii</name>
    <dbReference type="NCBI Taxonomy" id="206008"/>
    <lineage>
        <taxon>Eukaryota</taxon>
        <taxon>Viridiplantae</taxon>
        <taxon>Streptophyta</taxon>
        <taxon>Embryophyta</taxon>
        <taxon>Tracheophyta</taxon>
        <taxon>Spermatophyta</taxon>
        <taxon>Magnoliopsida</taxon>
        <taxon>Liliopsida</taxon>
        <taxon>Poales</taxon>
        <taxon>Poaceae</taxon>
        <taxon>PACMAD clade</taxon>
        <taxon>Panicoideae</taxon>
        <taxon>Panicodae</taxon>
        <taxon>Paniceae</taxon>
        <taxon>Panicinae</taxon>
        <taxon>Panicum</taxon>
        <taxon>Panicum sect. Panicum</taxon>
    </lineage>
</organism>
<feature type="compositionally biased region" description="Basic and acidic residues" evidence="1">
    <location>
        <begin position="291"/>
        <end position="300"/>
    </location>
</feature>
<dbReference type="AlphaFoldDB" id="A0A2S3GWI4"/>
<proteinExistence type="predicted"/>
<protein>
    <submittedName>
        <fullName evidence="2">Uncharacterized protein</fullName>
    </submittedName>
</protein>
<feature type="region of interest" description="Disordered" evidence="1">
    <location>
        <begin position="241"/>
        <end position="300"/>
    </location>
</feature>
<evidence type="ECO:0000256" key="1">
    <source>
        <dbReference type="SAM" id="MobiDB-lite"/>
    </source>
</evidence>
<evidence type="ECO:0000313" key="2">
    <source>
        <dbReference type="EMBL" id="PAN09828.1"/>
    </source>
</evidence>
<dbReference type="Gramene" id="PAN09828">
    <property type="protein sequence ID" value="PAN09828"/>
    <property type="gene ID" value="PAHAL_2G052700"/>
</dbReference>
<sequence length="300" mass="30974">MEHGLTVMMELHLSPLDSVAAVVVLLVGVALPDHDAAVVGRLLHHRHDAVVEVLGVHVADDLLRRRQPDVDPGVGVRRRPLVPLRLPVGGAVPVAVEPDVDAGDDPRGERPLQAGVRVPAPRRRRQLRRRPAAEVLVVAPQPRGQHIVVVGGALVDEEVDAVELRVAERAVHAAAVAGEVGEPEVVGEVRRGLGAGERVLAAGAADGEENEDALGLAVLDVGADGAGGVAGEVQAGLAVAEDAEEGDDDEGVGAGVAGLPEGALGLVPAPEHGHLPRLPRRRGWAGEEGEEGHREGQEGA</sequence>
<dbReference type="Proteomes" id="UP000243499">
    <property type="component" value="Chromosome 2"/>
</dbReference>
<name>A0A2S3GWI4_9POAL</name>
<accession>A0A2S3GWI4</accession>
<feature type="compositionally biased region" description="Acidic residues" evidence="1">
    <location>
        <begin position="241"/>
        <end position="251"/>
    </location>
</feature>